<dbReference type="PANTHER" id="PTHR34298">
    <property type="entry name" value="SEGREGATION AND CONDENSATION PROTEIN B"/>
    <property type="match status" value="1"/>
</dbReference>
<dbReference type="EMBL" id="LGHB01000018">
    <property type="protein sequence ID" value="KUK96173.1"/>
    <property type="molecule type" value="Genomic_DNA"/>
</dbReference>
<keyword evidence="4" id="KW-0131">Cell cycle</keyword>
<reference evidence="6" key="1">
    <citation type="journal article" date="2015" name="MBio">
        <title>Genome-Resolved Metagenomic Analysis Reveals Roles for Candidate Phyla and Other Microbial Community Members in Biogeochemical Transformations in Oil Reservoirs.</title>
        <authorList>
            <person name="Hu P."/>
            <person name="Tom L."/>
            <person name="Singh A."/>
            <person name="Thomas B.C."/>
            <person name="Baker B.J."/>
            <person name="Piceno Y.M."/>
            <person name="Andersen G.L."/>
            <person name="Banfield J.F."/>
        </authorList>
    </citation>
    <scope>NUCLEOTIDE SEQUENCE [LARGE SCALE GENOMIC DNA]</scope>
</reference>
<dbReference type="SUPFAM" id="SSF46785">
    <property type="entry name" value="Winged helix' DNA-binding domain"/>
    <property type="match status" value="2"/>
</dbReference>
<dbReference type="PANTHER" id="PTHR34298:SF2">
    <property type="entry name" value="SEGREGATION AND CONDENSATION PROTEIN B"/>
    <property type="match status" value="1"/>
</dbReference>
<evidence type="ECO:0000313" key="5">
    <source>
        <dbReference type="EMBL" id="KUK96173.1"/>
    </source>
</evidence>
<comment type="caution">
    <text evidence="5">The sequence shown here is derived from an EMBL/GenBank/DDBJ whole genome shotgun (WGS) entry which is preliminary data.</text>
</comment>
<dbReference type="Proteomes" id="UP000053961">
    <property type="component" value="Unassembled WGS sequence"/>
</dbReference>
<protein>
    <submittedName>
        <fullName evidence="5">Chromosome segregation and condensation protein ScpB</fullName>
    </submittedName>
</protein>
<gene>
    <name evidence="5" type="ORF">XE07_1285</name>
</gene>
<organism evidence="5 6">
    <name type="scientific">Methanothrix harundinacea</name>
    <dbReference type="NCBI Taxonomy" id="301375"/>
    <lineage>
        <taxon>Archaea</taxon>
        <taxon>Methanobacteriati</taxon>
        <taxon>Methanobacteriota</taxon>
        <taxon>Stenosarchaea group</taxon>
        <taxon>Methanomicrobia</taxon>
        <taxon>Methanotrichales</taxon>
        <taxon>Methanotrichaceae</taxon>
        <taxon>Methanothrix</taxon>
    </lineage>
</organism>
<dbReference type="InterPro" id="IPR036388">
    <property type="entry name" value="WH-like_DNA-bd_sf"/>
</dbReference>
<dbReference type="InterPro" id="IPR005234">
    <property type="entry name" value="ScpB_csome_segregation"/>
</dbReference>
<evidence type="ECO:0000256" key="1">
    <source>
        <dbReference type="ARBA" id="ARBA00022490"/>
    </source>
</evidence>
<keyword evidence="1" id="KW-0963">Cytoplasm</keyword>
<evidence type="ECO:0000256" key="2">
    <source>
        <dbReference type="ARBA" id="ARBA00022618"/>
    </source>
</evidence>
<dbReference type="AlphaFoldDB" id="A0A101IJ35"/>
<dbReference type="GO" id="GO:0051304">
    <property type="term" value="P:chromosome separation"/>
    <property type="evidence" value="ECO:0007669"/>
    <property type="project" value="InterPro"/>
</dbReference>
<keyword evidence="2" id="KW-0132">Cell division</keyword>
<keyword evidence="3" id="KW-0159">Chromosome partition</keyword>
<evidence type="ECO:0000313" key="6">
    <source>
        <dbReference type="Proteomes" id="UP000053961"/>
    </source>
</evidence>
<dbReference type="GO" id="GO:0051301">
    <property type="term" value="P:cell division"/>
    <property type="evidence" value="ECO:0007669"/>
    <property type="project" value="UniProtKB-KW"/>
</dbReference>
<dbReference type="NCBIfam" id="TIGR00281">
    <property type="entry name" value="SMC-Scp complex subunit ScpB"/>
    <property type="match status" value="1"/>
</dbReference>
<evidence type="ECO:0000256" key="3">
    <source>
        <dbReference type="ARBA" id="ARBA00022829"/>
    </source>
</evidence>
<dbReference type="Gene3D" id="1.10.10.10">
    <property type="entry name" value="Winged helix-like DNA-binding domain superfamily/Winged helix DNA-binding domain"/>
    <property type="match status" value="2"/>
</dbReference>
<accession>A0A101IJ35</accession>
<name>A0A101IJ35_9EURY</name>
<dbReference type="Pfam" id="PF04079">
    <property type="entry name" value="SMC_ScpB"/>
    <property type="match status" value="1"/>
</dbReference>
<evidence type="ECO:0000256" key="4">
    <source>
        <dbReference type="ARBA" id="ARBA00023306"/>
    </source>
</evidence>
<dbReference type="InterPro" id="IPR036390">
    <property type="entry name" value="WH_DNA-bd_sf"/>
</dbReference>
<proteinExistence type="predicted"/>
<sequence>MPSEDEDLAAVVEAALFAAGRPLLVGEIAEVTDLPARTVRTVAEGLVRDYSERGGGIEVREFEDRFVMQVRSSIADRVSKVGPKELEAPLLRTLAIIAYNQPIAQSELARLRGNKSYGHVKELEELGLIQAEKEGRTKIITTTKSFAEYFGLDFDDPDFVKRVMKERKRLGVTPMYRSLAERMGLDFIVVNPYNPYKNDIQLMKRLDLLVIAPGYQERAREHFSGELIEASIRTFSQLKESIDLIAEKAGRVDPEKAQDLQEEIDSLLAEYRERAAGARPIKPLSPMIEEIALDLGIPTDENGISAAPDYRELDADIQVPTHQPYEIDIIERIRERYDALLKGLKND</sequence>
<dbReference type="PATRIC" id="fig|301375.6.peg.218"/>